<dbReference type="RefSeq" id="WP_118911094.1">
    <property type="nucleotide sequence ID" value="NZ_QOCS01000021.1"/>
</dbReference>
<sequence length="59" mass="6658">MTKTVRDALCQSFDNGINTLAGNIDLNKQMTEEEYRRFIASASDLMAAAQKFIITEDKK</sequence>
<protein>
    <submittedName>
        <fullName evidence="1">Uncharacterized protein</fullName>
    </submittedName>
</protein>
<dbReference type="Proteomes" id="UP000284822">
    <property type="component" value="Unassembled WGS sequence"/>
</dbReference>
<reference evidence="1 2" key="1">
    <citation type="submission" date="2018-07" db="EMBL/GenBank/DDBJ databases">
        <title>Genome sequences of six Lactobacillus spp. isolated from bumble bee guts.</title>
        <authorList>
            <person name="Motta E.V.S."/>
            <person name="Moran N.A."/>
        </authorList>
    </citation>
    <scope>NUCLEOTIDE SEQUENCE [LARGE SCALE GENOMIC DNA]</scope>
    <source>
        <strain evidence="1 2">LV-8.1</strain>
    </source>
</reference>
<name>A0A417Z3L5_9LACO</name>
<gene>
    <name evidence="1" type="ORF">DS832_07860</name>
</gene>
<evidence type="ECO:0000313" key="1">
    <source>
        <dbReference type="EMBL" id="RHW45279.1"/>
    </source>
</evidence>
<dbReference type="EMBL" id="QOCS01000021">
    <property type="protein sequence ID" value="RHW45279.1"/>
    <property type="molecule type" value="Genomic_DNA"/>
</dbReference>
<organism evidence="1 2">
    <name type="scientific">Bombilactobacillus bombi</name>
    <dbReference type="NCBI Taxonomy" id="1303590"/>
    <lineage>
        <taxon>Bacteria</taxon>
        <taxon>Bacillati</taxon>
        <taxon>Bacillota</taxon>
        <taxon>Bacilli</taxon>
        <taxon>Lactobacillales</taxon>
        <taxon>Lactobacillaceae</taxon>
        <taxon>Bombilactobacillus</taxon>
    </lineage>
</organism>
<proteinExistence type="predicted"/>
<dbReference type="AlphaFoldDB" id="A0A417Z3L5"/>
<accession>A0A417Z3L5</accession>
<evidence type="ECO:0000313" key="2">
    <source>
        <dbReference type="Proteomes" id="UP000284822"/>
    </source>
</evidence>
<comment type="caution">
    <text evidence="1">The sequence shown here is derived from an EMBL/GenBank/DDBJ whole genome shotgun (WGS) entry which is preliminary data.</text>
</comment>